<dbReference type="InParanoid" id="A0A0C3I7X4"/>
<protein>
    <submittedName>
        <fullName evidence="1">Uncharacterized protein</fullName>
    </submittedName>
</protein>
<proteinExistence type="predicted"/>
<dbReference type="AlphaFoldDB" id="A0A0C3I7X4"/>
<feature type="non-terminal residue" evidence="1">
    <location>
        <position position="62"/>
    </location>
</feature>
<dbReference type="EMBL" id="KN832192">
    <property type="protein sequence ID" value="KIN93252.1"/>
    <property type="molecule type" value="Genomic_DNA"/>
</dbReference>
<dbReference type="HOGENOM" id="CLU_2923650_0_0_1"/>
<name>A0A0C3I7X4_PISTI</name>
<reference evidence="2" key="2">
    <citation type="submission" date="2015-01" db="EMBL/GenBank/DDBJ databases">
        <title>Evolutionary Origins and Diversification of the Mycorrhizal Mutualists.</title>
        <authorList>
            <consortium name="DOE Joint Genome Institute"/>
            <consortium name="Mycorrhizal Genomics Consortium"/>
            <person name="Kohler A."/>
            <person name="Kuo A."/>
            <person name="Nagy L.G."/>
            <person name="Floudas D."/>
            <person name="Copeland A."/>
            <person name="Barry K.W."/>
            <person name="Cichocki N."/>
            <person name="Veneault-Fourrey C."/>
            <person name="LaButti K."/>
            <person name="Lindquist E.A."/>
            <person name="Lipzen A."/>
            <person name="Lundell T."/>
            <person name="Morin E."/>
            <person name="Murat C."/>
            <person name="Riley R."/>
            <person name="Ohm R."/>
            <person name="Sun H."/>
            <person name="Tunlid A."/>
            <person name="Henrissat B."/>
            <person name="Grigoriev I.V."/>
            <person name="Hibbett D.S."/>
            <person name="Martin F."/>
        </authorList>
    </citation>
    <scope>NUCLEOTIDE SEQUENCE [LARGE SCALE GENOMIC DNA]</scope>
    <source>
        <strain evidence="2">Marx 270</strain>
    </source>
</reference>
<keyword evidence="2" id="KW-1185">Reference proteome</keyword>
<sequence length="62" mass="6999">MPLSSNCLGHLTCDSHDRPSTMLQILKSIPIFHFIFLTHATITITITPPDKHPYFSNRPHSA</sequence>
<organism evidence="1 2">
    <name type="scientific">Pisolithus tinctorius Marx 270</name>
    <dbReference type="NCBI Taxonomy" id="870435"/>
    <lineage>
        <taxon>Eukaryota</taxon>
        <taxon>Fungi</taxon>
        <taxon>Dikarya</taxon>
        <taxon>Basidiomycota</taxon>
        <taxon>Agaricomycotina</taxon>
        <taxon>Agaricomycetes</taxon>
        <taxon>Agaricomycetidae</taxon>
        <taxon>Boletales</taxon>
        <taxon>Sclerodermatineae</taxon>
        <taxon>Pisolithaceae</taxon>
        <taxon>Pisolithus</taxon>
    </lineage>
</organism>
<evidence type="ECO:0000313" key="2">
    <source>
        <dbReference type="Proteomes" id="UP000054217"/>
    </source>
</evidence>
<gene>
    <name evidence="1" type="ORF">M404DRAFT_1009096</name>
</gene>
<dbReference type="Proteomes" id="UP000054217">
    <property type="component" value="Unassembled WGS sequence"/>
</dbReference>
<reference evidence="1 2" key="1">
    <citation type="submission" date="2014-04" db="EMBL/GenBank/DDBJ databases">
        <authorList>
            <consortium name="DOE Joint Genome Institute"/>
            <person name="Kuo A."/>
            <person name="Kohler A."/>
            <person name="Costa M.D."/>
            <person name="Nagy L.G."/>
            <person name="Floudas D."/>
            <person name="Copeland A."/>
            <person name="Barry K.W."/>
            <person name="Cichocki N."/>
            <person name="Veneault-Fourrey C."/>
            <person name="LaButti K."/>
            <person name="Lindquist E.A."/>
            <person name="Lipzen A."/>
            <person name="Lundell T."/>
            <person name="Morin E."/>
            <person name="Murat C."/>
            <person name="Sun H."/>
            <person name="Tunlid A."/>
            <person name="Henrissat B."/>
            <person name="Grigoriev I.V."/>
            <person name="Hibbett D.S."/>
            <person name="Martin F."/>
            <person name="Nordberg H.P."/>
            <person name="Cantor M.N."/>
            <person name="Hua S.X."/>
        </authorList>
    </citation>
    <scope>NUCLEOTIDE SEQUENCE [LARGE SCALE GENOMIC DNA]</scope>
    <source>
        <strain evidence="1 2">Marx 270</strain>
    </source>
</reference>
<accession>A0A0C3I7X4</accession>
<evidence type="ECO:0000313" key="1">
    <source>
        <dbReference type="EMBL" id="KIN93252.1"/>
    </source>
</evidence>